<evidence type="ECO:0000313" key="2">
    <source>
        <dbReference type="Proteomes" id="UP000792457"/>
    </source>
</evidence>
<dbReference type="EMBL" id="KZ308556">
    <property type="protein sequence ID" value="KAG8231438.1"/>
    <property type="molecule type" value="Genomic_DNA"/>
</dbReference>
<comment type="caution">
    <text evidence="1">The sequence shown here is derived from an EMBL/GenBank/DDBJ whole genome shotgun (WGS) entry which is preliminary data.</text>
</comment>
<protein>
    <recommendedName>
        <fullName evidence="3">Reverse transcriptase domain-containing protein</fullName>
    </recommendedName>
</protein>
<keyword evidence="2" id="KW-1185">Reference proteome</keyword>
<evidence type="ECO:0008006" key="3">
    <source>
        <dbReference type="Google" id="ProtNLM"/>
    </source>
</evidence>
<proteinExistence type="predicted"/>
<reference evidence="1" key="1">
    <citation type="submission" date="2013-04" db="EMBL/GenBank/DDBJ databases">
        <authorList>
            <person name="Qu J."/>
            <person name="Murali S.C."/>
            <person name="Bandaranaike D."/>
            <person name="Bellair M."/>
            <person name="Blankenburg K."/>
            <person name="Chao H."/>
            <person name="Dinh H."/>
            <person name="Doddapaneni H."/>
            <person name="Downs B."/>
            <person name="Dugan-Rocha S."/>
            <person name="Elkadiri S."/>
            <person name="Gnanaolivu R.D."/>
            <person name="Hernandez B."/>
            <person name="Javaid M."/>
            <person name="Jayaseelan J.C."/>
            <person name="Lee S."/>
            <person name="Li M."/>
            <person name="Ming W."/>
            <person name="Munidasa M."/>
            <person name="Muniz J."/>
            <person name="Nguyen L."/>
            <person name="Ongeri F."/>
            <person name="Osuji N."/>
            <person name="Pu L.-L."/>
            <person name="Puazo M."/>
            <person name="Qu C."/>
            <person name="Quiroz J."/>
            <person name="Raj R."/>
            <person name="Weissenberger G."/>
            <person name="Xin Y."/>
            <person name="Zou X."/>
            <person name="Han Y."/>
            <person name="Richards S."/>
            <person name="Worley K."/>
            <person name="Muzny D."/>
            <person name="Gibbs R."/>
        </authorList>
    </citation>
    <scope>NUCLEOTIDE SEQUENCE</scope>
    <source>
        <strain evidence="1">Sampled in the wild</strain>
    </source>
</reference>
<name>A0A8K0P3X9_LADFU</name>
<organism evidence="1 2">
    <name type="scientific">Ladona fulva</name>
    <name type="common">Scarce chaser dragonfly</name>
    <name type="synonym">Libellula fulva</name>
    <dbReference type="NCBI Taxonomy" id="123851"/>
    <lineage>
        <taxon>Eukaryota</taxon>
        <taxon>Metazoa</taxon>
        <taxon>Ecdysozoa</taxon>
        <taxon>Arthropoda</taxon>
        <taxon>Hexapoda</taxon>
        <taxon>Insecta</taxon>
        <taxon>Pterygota</taxon>
        <taxon>Palaeoptera</taxon>
        <taxon>Odonata</taxon>
        <taxon>Epiprocta</taxon>
        <taxon>Anisoptera</taxon>
        <taxon>Libelluloidea</taxon>
        <taxon>Libellulidae</taxon>
        <taxon>Ladona</taxon>
    </lineage>
</organism>
<accession>A0A8K0P3X9</accession>
<dbReference type="OrthoDB" id="418748at2759"/>
<dbReference type="AlphaFoldDB" id="A0A8K0P3X9"/>
<reference evidence="1" key="2">
    <citation type="submission" date="2017-10" db="EMBL/GenBank/DDBJ databases">
        <title>Ladona fulva Genome sequencing and assembly.</title>
        <authorList>
            <person name="Murali S."/>
            <person name="Richards S."/>
            <person name="Bandaranaike D."/>
            <person name="Bellair M."/>
            <person name="Blankenburg K."/>
            <person name="Chao H."/>
            <person name="Dinh H."/>
            <person name="Doddapaneni H."/>
            <person name="Dugan-Rocha S."/>
            <person name="Elkadiri S."/>
            <person name="Gnanaolivu R."/>
            <person name="Hernandez B."/>
            <person name="Skinner E."/>
            <person name="Javaid M."/>
            <person name="Lee S."/>
            <person name="Li M."/>
            <person name="Ming W."/>
            <person name="Munidasa M."/>
            <person name="Muniz J."/>
            <person name="Nguyen L."/>
            <person name="Hughes D."/>
            <person name="Osuji N."/>
            <person name="Pu L.-L."/>
            <person name="Puazo M."/>
            <person name="Qu C."/>
            <person name="Quiroz J."/>
            <person name="Raj R."/>
            <person name="Weissenberger G."/>
            <person name="Xin Y."/>
            <person name="Zou X."/>
            <person name="Han Y."/>
            <person name="Worley K."/>
            <person name="Muzny D."/>
            <person name="Gibbs R."/>
        </authorList>
    </citation>
    <scope>NUCLEOTIDE SEQUENCE</scope>
    <source>
        <strain evidence="1">Sampled in the wild</strain>
    </source>
</reference>
<dbReference type="Proteomes" id="UP000792457">
    <property type="component" value="Unassembled WGS sequence"/>
</dbReference>
<evidence type="ECO:0000313" key="1">
    <source>
        <dbReference type="EMBL" id="KAG8231438.1"/>
    </source>
</evidence>
<sequence>MRKDLRRKATLETEICDEQFRRGRTNAIFPLRKLMKRHREVEFELHMISIDLEKAYERVPRQEIWRSMREKGVPEKCARIVKEISKILREFKIDSKIISDLLADVQSCLNLDENPGYLTRFPIFVLFPILQCNRKYEEIQD</sequence>
<gene>
    <name evidence="1" type="ORF">J437_LFUL000155</name>
</gene>